<name>A0A1Y2C2V5_9FUNG</name>
<keyword evidence="1" id="KW-0175">Coiled coil</keyword>
<evidence type="ECO:0000256" key="2">
    <source>
        <dbReference type="SAM" id="MobiDB-lite"/>
    </source>
</evidence>
<feature type="coiled-coil region" evidence="1">
    <location>
        <begin position="295"/>
        <end position="329"/>
    </location>
</feature>
<keyword evidence="4" id="KW-1185">Reference proteome</keyword>
<organism evidence="3 4">
    <name type="scientific">Rhizoclosmatium globosum</name>
    <dbReference type="NCBI Taxonomy" id="329046"/>
    <lineage>
        <taxon>Eukaryota</taxon>
        <taxon>Fungi</taxon>
        <taxon>Fungi incertae sedis</taxon>
        <taxon>Chytridiomycota</taxon>
        <taxon>Chytridiomycota incertae sedis</taxon>
        <taxon>Chytridiomycetes</taxon>
        <taxon>Chytridiales</taxon>
        <taxon>Chytriomycetaceae</taxon>
        <taxon>Rhizoclosmatium</taxon>
    </lineage>
</organism>
<accession>A0A1Y2C2V5</accession>
<dbReference type="Proteomes" id="UP000193642">
    <property type="component" value="Unassembled WGS sequence"/>
</dbReference>
<sequence>MVKSELIEFKKKAIKEEDGGGEPEVKALKAKYGKLKEELMLTQVVLEERSRELDDIKRLIKEAANFEADLGIDQNSLSDYFEDLEKMVNEKVQLEERCKKLDTLLKLSRTKCKELESSNKTLKETLAKQSVDDAALLELEEAMAKLVEQLEQRESQLRSSIARCSELEASHKELKTLTQEKQKQEQNPEFYRTLHQYKALDELTIELNQLKEMNERLEVQLREAKSETKQLKQRAVPENKEKDEAEVRAREDAIRRAVQESNSLLLCRYHPMALHSRTLVDTDESAKSEEHLRAMKEFSQEIERWETHMIQLEDKANDLEESNQKMIQTICTLDSQLKAAKRNLVALLPERTRSPASSKGEGLNLSL</sequence>
<evidence type="ECO:0000256" key="1">
    <source>
        <dbReference type="SAM" id="Coils"/>
    </source>
</evidence>
<reference evidence="3 4" key="1">
    <citation type="submission" date="2016-07" db="EMBL/GenBank/DDBJ databases">
        <title>Pervasive Adenine N6-methylation of Active Genes in Fungi.</title>
        <authorList>
            <consortium name="DOE Joint Genome Institute"/>
            <person name="Mondo S.J."/>
            <person name="Dannebaum R.O."/>
            <person name="Kuo R.C."/>
            <person name="Labutti K."/>
            <person name="Haridas S."/>
            <person name="Kuo A."/>
            <person name="Salamov A."/>
            <person name="Ahrendt S.R."/>
            <person name="Lipzen A."/>
            <person name="Sullivan W."/>
            <person name="Andreopoulos W.B."/>
            <person name="Clum A."/>
            <person name="Lindquist E."/>
            <person name="Daum C."/>
            <person name="Ramamoorthy G.K."/>
            <person name="Gryganskyi A."/>
            <person name="Culley D."/>
            <person name="Magnuson J.K."/>
            <person name="James T.Y."/>
            <person name="O'Malley M.A."/>
            <person name="Stajich J.E."/>
            <person name="Spatafora J.W."/>
            <person name="Visel A."/>
            <person name="Grigoriev I.V."/>
        </authorList>
    </citation>
    <scope>NUCLEOTIDE SEQUENCE [LARGE SCALE GENOMIC DNA]</scope>
    <source>
        <strain evidence="3 4">JEL800</strain>
    </source>
</reference>
<dbReference type="OrthoDB" id="10589178at2759"/>
<gene>
    <name evidence="3" type="ORF">BCR33DRAFT_345163</name>
</gene>
<proteinExistence type="predicted"/>
<feature type="region of interest" description="Disordered" evidence="2">
    <location>
        <begin position="226"/>
        <end position="247"/>
    </location>
</feature>
<protein>
    <submittedName>
        <fullName evidence="3">Uncharacterized protein</fullName>
    </submittedName>
</protein>
<dbReference type="EMBL" id="MCGO01000032">
    <property type="protein sequence ID" value="ORY41372.1"/>
    <property type="molecule type" value="Genomic_DNA"/>
</dbReference>
<evidence type="ECO:0000313" key="3">
    <source>
        <dbReference type="EMBL" id="ORY41372.1"/>
    </source>
</evidence>
<dbReference type="AlphaFoldDB" id="A0A1Y2C2V5"/>
<comment type="caution">
    <text evidence="3">The sequence shown here is derived from an EMBL/GenBank/DDBJ whole genome shotgun (WGS) entry which is preliminary data.</text>
</comment>
<evidence type="ECO:0000313" key="4">
    <source>
        <dbReference type="Proteomes" id="UP000193642"/>
    </source>
</evidence>